<feature type="region of interest" description="Disordered" evidence="1">
    <location>
        <begin position="1"/>
        <end position="24"/>
    </location>
</feature>
<reference evidence="3" key="2">
    <citation type="submission" date="2020-05" db="UniProtKB">
        <authorList>
            <consortium name="EnsemblMetazoa"/>
        </authorList>
    </citation>
    <scope>IDENTIFICATION</scope>
</reference>
<accession>A0A084VD02</accession>
<evidence type="ECO:0000313" key="4">
    <source>
        <dbReference type="Proteomes" id="UP000030765"/>
    </source>
</evidence>
<evidence type="ECO:0000256" key="1">
    <source>
        <dbReference type="SAM" id="MobiDB-lite"/>
    </source>
</evidence>
<feature type="compositionally biased region" description="Basic residues" evidence="1">
    <location>
        <begin position="14"/>
        <end position="23"/>
    </location>
</feature>
<evidence type="ECO:0000313" key="2">
    <source>
        <dbReference type="EMBL" id="KFB35846.1"/>
    </source>
</evidence>
<dbReference type="Proteomes" id="UP000030765">
    <property type="component" value="Unassembled WGS sequence"/>
</dbReference>
<organism evidence="2">
    <name type="scientific">Anopheles sinensis</name>
    <name type="common">Mosquito</name>
    <dbReference type="NCBI Taxonomy" id="74873"/>
    <lineage>
        <taxon>Eukaryota</taxon>
        <taxon>Metazoa</taxon>
        <taxon>Ecdysozoa</taxon>
        <taxon>Arthropoda</taxon>
        <taxon>Hexapoda</taxon>
        <taxon>Insecta</taxon>
        <taxon>Pterygota</taxon>
        <taxon>Neoptera</taxon>
        <taxon>Endopterygota</taxon>
        <taxon>Diptera</taxon>
        <taxon>Nematocera</taxon>
        <taxon>Culicoidea</taxon>
        <taxon>Culicidae</taxon>
        <taxon>Anophelinae</taxon>
        <taxon>Anopheles</taxon>
    </lineage>
</organism>
<dbReference type="VEuPathDB" id="VectorBase:ASIC002786"/>
<dbReference type="AlphaFoldDB" id="A0A084VD02"/>
<feature type="region of interest" description="Disordered" evidence="1">
    <location>
        <begin position="90"/>
        <end position="110"/>
    </location>
</feature>
<dbReference type="EMBL" id="KE524639">
    <property type="protein sequence ID" value="KFB35846.1"/>
    <property type="molecule type" value="Genomic_DNA"/>
</dbReference>
<dbReference type="VEuPathDB" id="VectorBase:ASIS010620"/>
<sequence length="166" mass="17971">MVGKDERKIIPNCPHRRQSRSPRRCSLYPIGSSAANAGTVIHNPAQAKPSADGMDDADGGVGGYGHAARVLDAGKQPPVLWKIRAPATTTKGTTRRLRASFSSPARSDSVEEKQISRLRSNRNSANLFKQHGGTSSTVDVVSVSIRVTFLSSMLLLAVDNLFYRRL</sequence>
<reference evidence="2 4" key="1">
    <citation type="journal article" date="2014" name="BMC Genomics">
        <title>Genome sequence of Anopheles sinensis provides insight into genetics basis of mosquito competence for malaria parasites.</title>
        <authorList>
            <person name="Zhou D."/>
            <person name="Zhang D."/>
            <person name="Ding G."/>
            <person name="Shi L."/>
            <person name="Hou Q."/>
            <person name="Ye Y."/>
            <person name="Xu Y."/>
            <person name="Zhou H."/>
            <person name="Xiong C."/>
            <person name="Li S."/>
            <person name="Yu J."/>
            <person name="Hong S."/>
            <person name="Yu X."/>
            <person name="Zou P."/>
            <person name="Chen C."/>
            <person name="Chang X."/>
            <person name="Wang W."/>
            <person name="Lv Y."/>
            <person name="Sun Y."/>
            <person name="Ma L."/>
            <person name="Shen B."/>
            <person name="Zhu C."/>
        </authorList>
    </citation>
    <scope>NUCLEOTIDE SEQUENCE [LARGE SCALE GENOMIC DNA]</scope>
</reference>
<gene>
    <name evidence="2" type="ORF">ZHAS_00002786</name>
</gene>
<evidence type="ECO:0000313" key="3">
    <source>
        <dbReference type="EnsemblMetazoa" id="ASIC002786-PA"/>
    </source>
</evidence>
<protein>
    <submittedName>
        <fullName evidence="2 3">Uncharacterized protein</fullName>
    </submittedName>
</protein>
<dbReference type="EMBL" id="ATLV01011088">
    <property type="status" value="NOT_ANNOTATED_CDS"/>
    <property type="molecule type" value="Genomic_DNA"/>
</dbReference>
<keyword evidence="4" id="KW-1185">Reference proteome</keyword>
<dbReference type="EMBL" id="ATLV01011089">
    <property type="status" value="NOT_ANNOTATED_CDS"/>
    <property type="molecule type" value="Genomic_DNA"/>
</dbReference>
<proteinExistence type="predicted"/>
<dbReference type="EnsemblMetazoa" id="ASIC002786-RA">
    <property type="protein sequence ID" value="ASIC002786-PA"/>
    <property type="gene ID" value="ASIC002786"/>
</dbReference>
<name>A0A084VD02_ANOSI</name>